<dbReference type="Proteomes" id="UP001732700">
    <property type="component" value="Chromosome 5A"/>
</dbReference>
<protein>
    <submittedName>
        <fullName evidence="1">Uncharacterized protein</fullName>
    </submittedName>
</protein>
<reference evidence="1" key="2">
    <citation type="submission" date="2025-09" db="UniProtKB">
        <authorList>
            <consortium name="EnsemblPlants"/>
        </authorList>
    </citation>
    <scope>IDENTIFICATION</scope>
</reference>
<evidence type="ECO:0000313" key="2">
    <source>
        <dbReference type="Proteomes" id="UP001732700"/>
    </source>
</evidence>
<accession>A0ACD5XHH7</accession>
<evidence type="ECO:0000313" key="1">
    <source>
        <dbReference type="EnsemblPlants" id="AVESA.00010b.r2.5AG0795270.1.CDS.1"/>
    </source>
</evidence>
<organism evidence="1 2">
    <name type="scientific">Avena sativa</name>
    <name type="common">Oat</name>
    <dbReference type="NCBI Taxonomy" id="4498"/>
    <lineage>
        <taxon>Eukaryota</taxon>
        <taxon>Viridiplantae</taxon>
        <taxon>Streptophyta</taxon>
        <taxon>Embryophyta</taxon>
        <taxon>Tracheophyta</taxon>
        <taxon>Spermatophyta</taxon>
        <taxon>Magnoliopsida</taxon>
        <taxon>Liliopsida</taxon>
        <taxon>Poales</taxon>
        <taxon>Poaceae</taxon>
        <taxon>BOP clade</taxon>
        <taxon>Pooideae</taxon>
        <taxon>Poodae</taxon>
        <taxon>Poeae</taxon>
        <taxon>Poeae Chloroplast Group 1 (Aveneae type)</taxon>
        <taxon>Aveninae</taxon>
        <taxon>Avena</taxon>
    </lineage>
</organism>
<name>A0ACD5XHH7_AVESA</name>
<proteinExistence type="predicted"/>
<sequence>MVVCYRRTLGQSGPVLQRPVILPPLEAGSERCSVKPASRSACHFRDREANAFASAPRPTTQLGTGKPAYYSTGPGPKSNPNIHTTLMPPHGLQARATELGVHSPSAEYLSWWFSS</sequence>
<dbReference type="EnsemblPlants" id="AVESA.00010b.r2.5AG0795270.1">
    <property type="protein sequence ID" value="AVESA.00010b.r2.5AG0795270.1.CDS.1"/>
    <property type="gene ID" value="AVESA.00010b.r2.5AG0795270"/>
</dbReference>
<reference evidence="1" key="1">
    <citation type="submission" date="2021-05" db="EMBL/GenBank/DDBJ databases">
        <authorList>
            <person name="Scholz U."/>
            <person name="Mascher M."/>
            <person name="Fiebig A."/>
        </authorList>
    </citation>
    <scope>NUCLEOTIDE SEQUENCE [LARGE SCALE GENOMIC DNA]</scope>
</reference>
<keyword evidence="2" id="KW-1185">Reference proteome</keyword>